<keyword evidence="2" id="KW-1133">Transmembrane helix</keyword>
<dbReference type="PANTHER" id="PTHR14226">
    <property type="entry name" value="NEUROPATHY TARGET ESTERASE/SWISS CHEESE D.MELANOGASTER"/>
    <property type="match status" value="1"/>
</dbReference>
<feature type="transmembrane region" description="Helical" evidence="2">
    <location>
        <begin position="826"/>
        <end position="846"/>
    </location>
</feature>
<feature type="repeat" description="ANK" evidence="1">
    <location>
        <begin position="165"/>
        <end position="197"/>
    </location>
</feature>
<dbReference type="Gene3D" id="1.20.1250.20">
    <property type="entry name" value="MFS general substrate transporter like domains"/>
    <property type="match status" value="1"/>
</dbReference>
<dbReference type="AlphaFoldDB" id="A0A812LQC4"/>
<comment type="caution">
    <text evidence="3">The sequence shown here is derived from an EMBL/GenBank/DDBJ whole genome shotgun (WGS) entry which is preliminary data.</text>
</comment>
<dbReference type="InterPro" id="IPR011701">
    <property type="entry name" value="MFS"/>
</dbReference>
<reference evidence="3" key="1">
    <citation type="submission" date="2021-02" db="EMBL/GenBank/DDBJ databases">
        <authorList>
            <person name="Dougan E. K."/>
            <person name="Rhodes N."/>
            <person name="Thang M."/>
            <person name="Chan C."/>
        </authorList>
    </citation>
    <scope>NUCLEOTIDE SEQUENCE</scope>
</reference>
<dbReference type="Pfam" id="PF07690">
    <property type="entry name" value="MFS_1"/>
    <property type="match status" value="1"/>
</dbReference>
<dbReference type="CDD" id="cd17039">
    <property type="entry name" value="Ubl_ubiquitin_like"/>
    <property type="match status" value="1"/>
</dbReference>
<dbReference type="CDD" id="cd06174">
    <property type="entry name" value="MFS"/>
    <property type="match status" value="1"/>
</dbReference>
<accession>A0A812LQC4</accession>
<dbReference type="InterPro" id="IPR002110">
    <property type="entry name" value="Ankyrin_rpt"/>
</dbReference>
<feature type="transmembrane region" description="Helical" evidence="2">
    <location>
        <begin position="607"/>
        <end position="629"/>
    </location>
</feature>
<dbReference type="InterPro" id="IPR016035">
    <property type="entry name" value="Acyl_Trfase/lysoPLipase"/>
</dbReference>
<dbReference type="SUPFAM" id="SSF52151">
    <property type="entry name" value="FabD/lysophospholipase-like"/>
    <property type="match status" value="1"/>
</dbReference>
<keyword evidence="2" id="KW-0472">Membrane</keyword>
<dbReference type="Proteomes" id="UP000601435">
    <property type="component" value="Unassembled WGS sequence"/>
</dbReference>
<feature type="transmembrane region" description="Helical" evidence="2">
    <location>
        <begin position="698"/>
        <end position="719"/>
    </location>
</feature>
<feature type="transmembrane region" description="Helical" evidence="2">
    <location>
        <begin position="270"/>
        <end position="290"/>
    </location>
</feature>
<dbReference type="PROSITE" id="PS50088">
    <property type="entry name" value="ANK_REPEAT"/>
    <property type="match status" value="2"/>
</dbReference>
<dbReference type="PROSITE" id="PS50297">
    <property type="entry name" value="ANK_REP_REGION"/>
    <property type="match status" value="2"/>
</dbReference>
<dbReference type="GO" id="GO:0022857">
    <property type="term" value="F:transmembrane transporter activity"/>
    <property type="evidence" value="ECO:0007669"/>
    <property type="project" value="InterPro"/>
</dbReference>
<sequence>MDVAGRQKQHAEFLFIRDKKLIRVFAASGFEVASIPSDVLTDVRSLKKQLHGICGFPRFRQRLLHNASILQDQMKLDSEMDLQLVTLPFAPVPMVDQMKPYLATDSGDLEQLEEFLQRPIDPNLHTFGDQGGLTLLLYAAYKGGLEAAEMLLEAGADPNLPGGPNKDTPLGVASCAGDEKMVRLLMNAGADSDQAQLLLAGALRSCAEAAAVCATGVLQSQGGSVADAIGEADSVCALSVRDASQEFAFGAVWSQLWAFLGWYNAMQVVIIPWVCLWMFSSSVLGMARFARFQYQIFRISIDTLLLMFLSVAIQVEDWFTLGTQYVQCCMSKAVRKRYRLERDLRRAQTFSDYQKAEAALERFRSKHSDDSCGRLCRRPSTGRLSKGCSFLEHLGVLKQELEKALAADTSSKQDLSLIEPLLVDQPGGVEWSRVPNSEEYLKKLCHCLEAMCDKRVAAGETFGASELRLADWLIDRQKALGRTALCLSGGGSLAMYHMGVCRFLLESKSAPFARAAMVQVAQVERLSCKEETEKAKKTKARDSWILFVLICLNFFSCQFGHGSNIGVAVSLPGDSKATNLALGSFVMIGVSLGLPLTPWACRTFGEFNVVIVCTILDVIAMLLMTVPGITIHQIYAVRFLVGFFEAPFLPYLQKWLSKHGCNNWNFMNTTLHAMVPLGENVGFIVAQELDNAKYHWKWAFVGQAAVFGGTALLCLAYGGRQYLELSDDRTDSEEDLEKPTGEVEYPSTERWGVYWATNVSLAAQLGFLGGCKYVIRDYAISRGFGLHVVVFTFALIALIGPALGGSIAMSGSVVQPDKWSQHRRTLIFLACVSSTAAMLASILPYVSSTFFWPALFLTFCIAGGVYPAAQGIIQIALTRSRVIEASVYQTQCNNLLFAMPMPYGIGIAMDSWSIGASFRLVALFQVMAAAGFSLAVLSADWGEQRSTWNRLTSPSAQSAQDTASLLEEGKSPNVELMNVSDTVAKEERQEKSMDQLCADVAVQEGLMPKIVSGVSGGSIVAGFLAIHTNEEIRRIQLDDSGCIA</sequence>
<evidence type="ECO:0000313" key="3">
    <source>
        <dbReference type="EMBL" id="CAE7250258.1"/>
    </source>
</evidence>
<feature type="repeat" description="ANK" evidence="1">
    <location>
        <begin position="131"/>
        <end position="163"/>
    </location>
</feature>
<dbReference type="EMBL" id="CAJNJA010009764">
    <property type="protein sequence ID" value="CAE7250258.1"/>
    <property type="molecule type" value="Genomic_DNA"/>
</dbReference>
<evidence type="ECO:0000256" key="1">
    <source>
        <dbReference type="PROSITE-ProRule" id="PRU00023"/>
    </source>
</evidence>
<organism evidence="3 4">
    <name type="scientific">Symbiodinium necroappetens</name>
    <dbReference type="NCBI Taxonomy" id="1628268"/>
    <lineage>
        <taxon>Eukaryota</taxon>
        <taxon>Sar</taxon>
        <taxon>Alveolata</taxon>
        <taxon>Dinophyceae</taxon>
        <taxon>Suessiales</taxon>
        <taxon>Symbiodiniaceae</taxon>
        <taxon>Symbiodinium</taxon>
    </lineage>
</organism>
<feature type="transmembrane region" description="Helical" evidence="2">
    <location>
        <begin position="581"/>
        <end position="600"/>
    </location>
</feature>
<dbReference type="SUPFAM" id="SSF103473">
    <property type="entry name" value="MFS general substrate transporter"/>
    <property type="match status" value="1"/>
</dbReference>
<feature type="transmembrane region" description="Helical" evidence="2">
    <location>
        <begin position="753"/>
        <end position="775"/>
    </location>
</feature>
<dbReference type="InterPro" id="IPR050301">
    <property type="entry name" value="NTE"/>
</dbReference>
<dbReference type="SMART" id="SM00248">
    <property type="entry name" value="ANK"/>
    <property type="match status" value="2"/>
</dbReference>
<protein>
    <submittedName>
        <fullName evidence="3">Uncharacterized protein</fullName>
    </submittedName>
</protein>
<dbReference type="Gene3D" id="1.25.40.20">
    <property type="entry name" value="Ankyrin repeat-containing domain"/>
    <property type="match status" value="1"/>
</dbReference>
<gene>
    <name evidence="3" type="ORF">SNEC2469_LOCUS5137</name>
</gene>
<feature type="transmembrane region" description="Helical" evidence="2">
    <location>
        <begin position="787"/>
        <end position="814"/>
    </location>
</feature>
<dbReference type="PANTHER" id="PTHR14226:SF10">
    <property type="entry name" value="TRIACYLGLYCEROL LIPASE 4-RELATED"/>
    <property type="match status" value="1"/>
</dbReference>
<feature type="transmembrane region" description="Helical" evidence="2">
    <location>
        <begin position="544"/>
        <end position="561"/>
    </location>
</feature>
<keyword evidence="4" id="KW-1185">Reference proteome</keyword>
<evidence type="ECO:0000313" key="4">
    <source>
        <dbReference type="Proteomes" id="UP000601435"/>
    </source>
</evidence>
<evidence type="ECO:0000256" key="2">
    <source>
        <dbReference type="SAM" id="Phobius"/>
    </source>
</evidence>
<keyword evidence="1" id="KW-0040">ANK repeat</keyword>
<dbReference type="Pfam" id="PF12796">
    <property type="entry name" value="Ank_2"/>
    <property type="match status" value="1"/>
</dbReference>
<dbReference type="InterPro" id="IPR036770">
    <property type="entry name" value="Ankyrin_rpt-contain_sf"/>
</dbReference>
<dbReference type="OrthoDB" id="10049244at2759"/>
<feature type="transmembrane region" description="Helical" evidence="2">
    <location>
        <begin position="894"/>
        <end position="914"/>
    </location>
</feature>
<dbReference type="SUPFAM" id="SSF48403">
    <property type="entry name" value="Ankyrin repeat"/>
    <property type="match status" value="1"/>
</dbReference>
<feature type="transmembrane region" description="Helical" evidence="2">
    <location>
        <begin position="920"/>
        <end position="941"/>
    </location>
</feature>
<keyword evidence="2" id="KW-0812">Transmembrane</keyword>
<proteinExistence type="predicted"/>
<name>A0A812LQC4_9DINO</name>
<dbReference type="InterPro" id="IPR036259">
    <property type="entry name" value="MFS_trans_sf"/>
</dbReference>
<feature type="transmembrane region" description="Helical" evidence="2">
    <location>
        <begin position="852"/>
        <end position="873"/>
    </location>
</feature>